<proteinExistence type="inferred from homology"/>
<evidence type="ECO:0000256" key="10">
    <source>
        <dbReference type="SAM" id="Phobius"/>
    </source>
</evidence>
<evidence type="ECO:0000256" key="8">
    <source>
        <dbReference type="RuleBase" id="RU000477"/>
    </source>
</evidence>
<feature type="transmembrane region" description="Helical" evidence="10">
    <location>
        <begin position="237"/>
        <end position="258"/>
    </location>
</feature>
<evidence type="ECO:0000256" key="7">
    <source>
        <dbReference type="ARBA" id="ARBA00023136"/>
    </source>
</evidence>
<feature type="region of interest" description="Disordered" evidence="9">
    <location>
        <begin position="1"/>
        <end position="22"/>
    </location>
</feature>
<reference evidence="11" key="1">
    <citation type="journal article" date="2018" name="Curr. Microbiol.">
        <title>Cellulosimicrobium arenosum sp. nov., Isolated from Marine Sediment Sand.</title>
        <authorList>
            <person name="Oh M."/>
            <person name="Kim J.H."/>
            <person name="Yoon J.H."/>
            <person name="Schumann P."/>
            <person name="Kim W."/>
        </authorList>
    </citation>
    <scope>NUCLEOTIDE SEQUENCE</scope>
    <source>
        <strain evidence="11">KCTC 49039</strain>
    </source>
</reference>
<feature type="region of interest" description="Disordered" evidence="9">
    <location>
        <begin position="322"/>
        <end position="377"/>
    </location>
</feature>
<dbReference type="Gene3D" id="1.20.1080.10">
    <property type="entry name" value="Glycerol uptake facilitator protein"/>
    <property type="match status" value="1"/>
</dbReference>
<dbReference type="InterPro" id="IPR034294">
    <property type="entry name" value="Aquaporin_transptr"/>
</dbReference>
<keyword evidence="7 10" id="KW-0472">Membrane</keyword>
<dbReference type="PANTHER" id="PTHR19139">
    <property type="entry name" value="AQUAPORIN TRANSPORTER"/>
    <property type="match status" value="1"/>
</dbReference>
<feature type="compositionally biased region" description="Low complexity" evidence="9">
    <location>
        <begin position="349"/>
        <end position="377"/>
    </location>
</feature>
<reference evidence="11" key="2">
    <citation type="submission" date="2020-09" db="EMBL/GenBank/DDBJ databases">
        <authorList>
            <person name="Yu Y."/>
        </authorList>
    </citation>
    <scope>NUCLEOTIDE SEQUENCE</scope>
    <source>
        <strain evidence="11">KCTC 49039</strain>
    </source>
</reference>
<dbReference type="GO" id="GO:0015250">
    <property type="term" value="F:water channel activity"/>
    <property type="evidence" value="ECO:0007669"/>
    <property type="project" value="TreeGrafter"/>
</dbReference>
<dbReference type="InterPro" id="IPR022357">
    <property type="entry name" value="MIP_CS"/>
</dbReference>
<keyword evidence="3 8" id="KW-0813">Transport</keyword>
<dbReference type="PRINTS" id="PR00783">
    <property type="entry name" value="MINTRINSICP"/>
</dbReference>
<dbReference type="Proteomes" id="UP000610846">
    <property type="component" value="Unassembled WGS sequence"/>
</dbReference>
<keyword evidence="5 8" id="KW-0812">Transmembrane</keyword>
<keyword evidence="4" id="KW-1003">Cell membrane</keyword>
<feature type="transmembrane region" description="Helical" evidence="10">
    <location>
        <begin position="278"/>
        <end position="299"/>
    </location>
</feature>
<name>A0A927G7C7_9MICO</name>
<evidence type="ECO:0000313" key="11">
    <source>
        <dbReference type="EMBL" id="MBD8078271.1"/>
    </source>
</evidence>
<dbReference type="SUPFAM" id="SSF81338">
    <property type="entry name" value="Aquaporin-like"/>
    <property type="match status" value="1"/>
</dbReference>
<comment type="caution">
    <text evidence="11">The sequence shown here is derived from an EMBL/GenBank/DDBJ whole genome shotgun (WGS) entry which is preliminary data.</text>
</comment>
<evidence type="ECO:0000256" key="9">
    <source>
        <dbReference type="SAM" id="MobiDB-lite"/>
    </source>
</evidence>
<dbReference type="GO" id="GO:0005886">
    <property type="term" value="C:plasma membrane"/>
    <property type="evidence" value="ECO:0007669"/>
    <property type="project" value="UniProtKB-SubCell"/>
</dbReference>
<comment type="subcellular location">
    <subcellularLocation>
        <location evidence="1">Cell membrane</location>
        <topology evidence="1">Multi-pass membrane protein</topology>
    </subcellularLocation>
</comment>
<keyword evidence="6 10" id="KW-1133">Transmembrane helix</keyword>
<evidence type="ECO:0000313" key="12">
    <source>
        <dbReference type="Proteomes" id="UP000610846"/>
    </source>
</evidence>
<dbReference type="EMBL" id="JACYHB010000002">
    <property type="protein sequence ID" value="MBD8078271.1"/>
    <property type="molecule type" value="Genomic_DNA"/>
</dbReference>
<evidence type="ECO:0000256" key="6">
    <source>
        <dbReference type="ARBA" id="ARBA00022989"/>
    </source>
</evidence>
<feature type="transmembrane region" description="Helical" evidence="10">
    <location>
        <begin position="138"/>
        <end position="156"/>
    </location>
</feature>
<gene>
    <name evidence="11" type="ORF">IF651_04265</name>
</gene>
<evidence type="ECO:0000256" key="4">
    <source>
        <dbReference type="ARBA" id="ARBA00022475"/>
    </source>
</evidence>
<dbReference type="InterPro" id="IPR000425">
    <property type="entry name" value="MIP"/>
</dbReference>
<dbReference type="InterPro" id="IPR023271">
    <property type="entry name" value="Aquaporin-like"/>
</dbReference>
<dbReference type="PANTHER" id="PTHR19139:SF199">
    <property type="entry name" value="MIP17260P"/>
    <property type="match status" value="1"/>
</dbReference>
<sequence>MSLHRPGFGGRMPPDAGIGPIDQDRMIMSQDTTATESGRAADVVRTESVEVVQPGLLARLGAEVFGTFVLVLAIVGIALYNRFTGGGLVLPVALGGGIAVLGAIAAVGHVSGGHFNPAVTLAAAIGGRTAWRDLAPYWLAQLVGGAIAGLVLFATLPSAGLETLQQGGIMAEATKQSFFSSTANGFGEHSPFAGATNGAFAFEWGSALLVEVIVTAVFAGVILGVTDRRAASKLAPVAIGLTLAAGILIAAPVTNASLNPARSFAAAIFSDSWAMSQIWLFVVGPLVGAALAGLFYRAFAFAPAQDDLLGEETLVVEEPDVTPADGAYEEADTSLSTPAAGPDPDASPTSGTVTETGTETDTDTSTGTDTGTQRPGV</sequence>
<feature type="transmembrane region" description="Helical" evidence="10">
    <location>
        <begin position="56"/>
        <end position="80"/>
    </location>
</feature>
<dbReference type="AlphaFoldDB" id="A0A927G7C7"/>
<evidence type="ECO:0000256" key="1">
    <source>
        <dbReference type="ARBA" id="ARBA00004651"/>
    </source>
</evidence>
<feature type="transmembrane region" description="Helical" evidence="10">
    <location>
        <begin position="204"/>
        <end position="225"/>
    </location>
</feature>
<organism evidence="11 12">
    <name type="scientific">Cellulosimicrobium arenosum</name>
    <dbReference type="NCBI Taxonomy" id="2708133"/>
    <lineage>
        <taxon>Bacteria</taxon>
        <taxon>Bacillati</taxon>
        <taxon>Actinomycetota</taxon>
        <taxon>Actinomycetes</taxon>
        <taxon>Micrococcales</taxon>
        <taxon>Promicromonosporaceae</taxon>
        <taxon>Cellulosimicrobium</taxon>
    </lineage>
</organism>
<feature type="transmembrane region" description="Helical" evidence="10">
    <location>
        <begin position="87"/>
        <end position="108"/>
    </location>
</feature>
<evidence type="ECO:0000256" key="5">
    <source>
        <dbReference type="ARBA" id="ARBA00022692"/>
    </source>
</evidence>
<evidence type="ECO:0000256" key="2">
    <source>
        <dbReference type="ARBA" id="ARBA00006175"/>
    </source>
</evidence>
<evidence type="ECO:0000256" key="3">
    <source>
        <dbReference type="ARBA" id="ARBA00022448"/>
    </source>
</evidence>
<keyword evidence="12" id="KW-1185">Reference proteome</keyword>
<comment type="similarity">
    <text evidence="2 8">Belongs to the MIP/aquaporin (TC 1.A.8) family.</text>
</comment>
<protein>
    <submittedName>
        <fullName evidence="11">Aquaporin</fullName>
    </submittedName>
</protein>
<dbReference type="Pfam" id="PF00230">
    <property type="entry name" value="MIP"/>
    <property type="match status" value="1"/>
</dbReference>
<dbReference type="PROSITE" id="PS00221">
    <property type="entry name" value="MIP"/>
    <property type="match status" value="1"/>
</dbReference>
<accession>A0A927G7C7</accession>